<evidence type="ECO:0000256" key="15">
    <source>
        <dbReference type="SAM" id="MobiDB-lite"/>
    </source>
</evidence>
<keyword evidence="9" id="KW-0223">Dioxygenase</keyword>
<evidence type="ECO:0000256" key="7">
    <source>
        <dbReference type="ARBA" id="ARBA00022821"/>
    </source>
</evidence>
<evidence type="ECO:0000256" key="5">
    <source>
        <dbReference type="ARBA" id="ARBA00022723"/>
    </source>
</evidence>
<keyword evidence="13" id="KW-0275">Fatty acid biosynthesis</keyword>
<evidence type="ECO:0000256" key="11">
    <source>
        <dbReference type="ARBA" id="ARBA00023004"/>
    </source>
</evidence>
<evidence type="ECO:0000256" key="8">
    <source>
        <dbReference type="ARBA" id="ARBA00022832"/>
    </source>
</evidence>
<keyword evidence="18" id="KW-1185">Reference proteome</keyword>
<feature type="binding site" description="axial binding residue" evidence="14">
    <location>
        <position position="394"/>
    </location>
    <ligand>
        <name>heme b</name>
        <dbReference type="ChEBI" id="CHEBI:60344"/>
    </ligand>
    <ligandPart>
        <name>Fe</name>
        <dbReference type="ChEBI" id="CHEBI:18248"/>
    </ligandPart>
</feature>
<dbReference type="InterPro" id="IPR010255">
    <property type="entry name" value="Haem_peroxidase_sf"/>
</dbReference>
<dbReference type="GO" id="GO:0016702">
    <property type="term" value="F:oxidoreductase activity, acting on single donors with incorporation of molecular oxygen, incorporation of two atoms of oxygen"/>
    <property type="evidence" value="ECO:0007669"/>
    <property type="project" value="TreeGrafter"/>
</dbReference>
<protein>
    <submittedName>
        <fullName evidence="17">Uncharacterized protein</fullName>
    </submittedName>
</protein>
<keyword evidence="2" id="KW-0444">Lipid biosynthesis</keyword>
<dbReference type="GO" id="GO:0006979">
    <property type="term" value="P:response to oxidative stress"/>
    <property type="evidence" value="ECO:0007669"/>
    <property type="project" value="InterPro"/>
</dbReference>
<dbReference type="SUPFAM" id="SSF48113">
    <property type="entry name" value="Heme-dependent peroxidases"/>
    <property type="match status" value="1"/>
</dbReference>
<dbReference type="PROSITE" id="PS50292">
    <property type="entry name" value="PEROXIDASE_3"/>
    <property type="match status" value="1"/>
</dbReference>
<dbReference type="Gene3D" id="1.10.640.10">
    <property type="entry name" value="Haem peroxidase domain superfamily, animal type"/>
    <property type="match status" value="1"/>
</dbReference>
<evidence type="ECO:0000256" key="13">
    <source>
        <dbReference type="ARBA" id="ARBA00023160"/>
    </source>
</evidence>
<evidence type="ECO:0000256" key="16">
    <source>
        <dbReference type="SAM" id="SignalP"/>
    </source>
</evidence>
<dbReference type="Proteomes" id="UP000822688">
    <property type="component" value="Chromosome 1"/>
</dbReference>
<dbReference type="AlphaFoldDB" id="A0A8T0J7N1"/>
<feature type="compositionally biased region" description="Polar residues" evidence="15">
    <location>
        <begin position="97"/>
        <end position="114"/>
    </location>
</feature>
<keyword evidence="5 14" id="KW-0479">Metal-binding</keyword>
<dbReference type="InterPro" id="IPR019791">
    <property type="entry name" value="Haem_peroxidase_animal"/>
</dbReference>
<dbReference type="GO" id="GO:0046872">
    <property type="term" value="F:metal ion binding"/>
    <property type="evidence" value="ECO:0007669"/>
    <property type="project" value="UniProtKB-KW"/>
</dbReference>
<keyword evidence="7" id="KW-0611">Plant defense</keyword>
<keyword evidence="11 14" id="KW-0408">Iron</keyword>
<evidence type="ECO:0000256" key="2">
    <source>
        <dbReference type="ARBA" id="ARBA00022516"/>
    </source>
</evidence>
<keyword evidence="12" id="KW-0443">Lipid metabolism</keyword>
<evidence type="ECO:0000256" key="9">
    <source>
        <dbReference type="ARBA" id="ARBA00022964"/>
    </source>
</evidence>
<keyword evidence="3" id="KW-0575">Peroxidase</keyword>
<dbReference type="InterPro" id="IPR037120">
    <property type="entry name" value="Haem_peroxidase_sf_animal"/>
</dbReference>
<dbReference type="GO" id="GO:0020037">
    <property type="term" value="F:heme binding"/>
    <property type="evidence" value="ECO:0007669"/>
    <property type="project" value="InterPro"/>
</dbReference>
<dbReference type="GO" id="GO:0006633">
    <property type="term" value="P:fatty acid biosynthetic process"/>
    <property type="evidence" value="ECO:0007669"/>
    <property type="project" value="UniProtKB-KW"/>
</dbReference>
<feature type="region of interest" description="Disordered" evidence="15">
    <location>
        <begin position="97"/>
        <end position="132"/>
    </location>
</feature>
<evidence type="ECO:0000256" key="3">
    <source>
        <dbReference type="ARBA" id="ARBA00022559"/>
    </source>
</evidence>
<keyword evidence="10" id="KW-0560">Oxidoreductase</keyword>
<evidence type="ECO:0000256" key="6">
    <source>
        <dbReference type="ARBA" id="ARBA00022767"/>
    </source>
</evidence>
<evidence type="ECO:0000313" key="17">
    <source>
        <dbReference type="EMBL" id="KAG0590781.1"/>
    </source>
</evidence>
<accession>A0A8T0J7N1</accession>
<keyword evidence="16" id="KW-0732">Signal</keyword>
<keyword evidence="8" id="KW-0276">Fatty acid metabolism</keyword>
<gene>
    <name evidence="17" type="ORF">KC19_1G126200</name>
</gene>
<dbReference type="EMBL" id="CM026421">
    <property type="protein sequence ID" value="KAG0590781.1"/>
    <property type="molecule type" value="Genomic_DNA"/>
</dbReference>
<reference evidence="17" key="1">
    <citation type="submission" date="2020-06" db="EMBL/GenBank/DDBJ databases">
        <title>WGS assembly of Ceratodon purpureus strain R40.</title>
        <authorList>
            <person name="Carey S.B."/>
            <person name="Jenkins J."/>
            <person name="Shu S."/>
            <person name="Lovell J.T."/>
            <person name="Sreedasyam A."/>
            <person name="Maumus F."/>
            <person name="Tiley G.P."/>
            <person name="Fernandez-Pozo N."/>
            <person name="Barry K."/>
            <person name="Chen C."/>
            <person name="Wang M."/>
            <person name="Lipzen A."/>
            <person name="Daum C."/>
            <person name="Saski C.A."/>
            <person name="Payton A.C."/>
            <person name="Mcbreen J.C."/>
            <person name="Conrad R.E."/>
            <person name="Kollar L.M."/>
            <person name="Olsson S."/>
            <person name="Huttunen S."/>
            <person name="Landis J.B."/>
            <person name="Wickett N.J."/>
            <person name="Johnson M.G."/>
            <person name="Rensing S.A."/>
            <person name="Grimwood J."/>
            <person name="Schmutz J."/>
            <person name="Mcdaniel S.F."/>
        </authorList>
    </citation>
    <scope>NUCLEOTIDE SEQUENCE</scope>
    <source>
        <strain evidence="17">R40</strain>
    </source>
</reference>
<dbReference type="GO" id="GO:0006952">
    <property type="term" value="P:defense response"/>
    <property type="evidence" value="ECO:0007669"/>
    <property type="project" value="UniProtKB-KW"/>
</dbReference>
<dbReference type="PANTHER" id="PTHR11903:SF11">
    <property type="entry name" value="ALPHA-DIOXYGENASE 1"/>
    <property type="match status" value="1"/>
</dbReference>
<keyword evidence="6" id="KW-0925">Oxylipin biosynthesis</keyword>
<sequence>MGLVNKVFGLLTSWLVLPDLRPLYNQMDVFHKLLFLVMHISDRIGKWYNAPVIVGLVYLEIRRTLHQKYNLIAVGNAKSYQAPAPQRNDVLTFCEHGSQQRNGSAAEPSTSYSDGESFFGRNMAPQPQKDKLLDPHPSAVAAKLLSRTELQDYGKQFNMIAAAWINFMIHDWIDHLENLNEEVEITAPSSVAAQCPLKSYKIYPTKEVPADKGVIGHINTRTPWWDASVIYGSTKEAQQRVRTFENGKLKIRSDGWLTNDSNGLPVSGDIRNLWVGVASIQSLFIAEHNAVCDTIKKAHPEFNDEELFQRARVVTAAVLAKIHTIDWTTQLLKNNVLLAGMRANWYGLLGKKFKDTFGTTPFSLLSGLVGMKKPNDHGVPYSLTEEFTSVYRMHPLLPEKIDIKNIKSSPVNQHTPPTVEEIPMPALLGNNGNEKALSLGLKTLLTSLGHQSAGALALFNYPNWMRTLTAQNMDGTDRPDPVDMPSLEIFRDRERSIARYNQFRRSLMMPTIRKWEDLTQDKETLAIIRELYGNDVERLDILVGLLLEKKPPGFAISETAFFIFVIMASRRLEADPLFTTNYNEEVYTKEGFKWVNTTEGLKDVLRRHYPELVGDWMTSTSAFSVWNQIPEPPQAVPLYLRWGAGSPSAPVMS</sequence>
<dbReference type="Pfam" id="PF03098">
    <property type="entry name" value="An_peroxidase"/>
    <property type="match status" value="1"/>
</dbReference>
<dbReference type="GO" id="GO:0031408">
    <property type="term" value="P:oxylipin biosynthetic process"/>
    <property type="evidence" value="ECO:0007669"/>
    <property type="project" value="UniProtKB-KW"/>
</dbReference>
<evidence type="ECO:0000313" key="18">
    <source>
        <dbReference type="Proteomes" id="UP000822688"/>
    </source>
</evidence>
<proteinExistence type="predicted"/>
<evidence type="ECO:0000256" key="10">
    <source>
        <dbReference type="ARBA" id="ARBA00023002"/>
    </source>
</evidence>
<name>A0A8T0J7N1_CERPU</name>
<dbReference type="InterPro" id="IPR050783">
    <property type="entry name" value="Oxylipin_biosynth_metab"/>
</dbReference>
<evidence type="ECO:0000256" key="12">
    <source>
        <dbReference type="ARBA" id="ARBA00023098"/>
    </source>
</evidence>
<dbReference type="InterPro" id="IPR034815">
    <property type="entry name" value="A_dioxygenase"/>
</dbReference>
<dbReference type="CDD" id="cd09818">
    <property type="entry name" value="PIOX_like"/>
    <property type="match status" value="1"/>
</dbReference>
<feature type="signal peptide" evidence="16">
    <location>
        <begin position="1"/>
        <end position="18"/>
    </location>
</feature>
<dbReference type="PANTHER" id="PTHR11903">
    <property type="entry name" value="PROSTAGLANDIN G/H SYNTHASE"/>
    <property type="match status" value="1"/>
</dbReference>
<comment type="cofactor">
    <cofactor evidence="1">
        <name>Ca(2+)</name>
        <dbReference type="ChEBI" id="CHEBI:29108"/>
    </cofactor>
</comment>
<dbReference type="GO" id="GO:0004601">
    <property type="term" value="F:peroxidase activity"/>
    <property type="evidence" value="ECO:0007669"/>
    <property type="project" value="UniProtKB-KW"/>
</dbReference>
<comment type="caution">
    <text evidence="17">The sequence shown here is derived from an EMBL/GenBank/DDBJ whole genome shotgun (WGS) entry which is preliminary data.</text>
</comment>
<feature type="chain" id="PRO_5035784903" evidence="16">
    <location>
        <begin position="19"/>
        <end position="653"/>
    </location>
</feature>
<organism evidence="17 18">
    <name type="scientific">Ceratodon purpureus</name>
    <name type="common">Fire moss</name>
    <name type="synonym">Dicranum purpureum</name>
    <dbReference type="NCBI Taxonomy" id="3225"/>
    <lineage>
        <taxon>Eukaryota</taxon>
        <taxon>Viridiplantae</taxon>
        <taxon>Streptophyta</taxon>
        <taxon>Embryophyta</taxon>
        <taxon>Bryophyta</taxon>
        <taxon>Bryophytina</taxon>
        <taxon>Bryopsida</taxon>
        <taxon>Dicranidae</taxon>
        <taxon>Pseudoditrichales</taxon>
        <taxon>Ditrichaceae</taxon>
        <taxon>Ceratodon</taxon>
    </lineage>
</organism>
<evidence type="ECO:0000256" key="4">
    <source>
        <dbReference type="ARBA" id="ARBA00022617"/>
    </source>
</evidence>
<evidence type="ECO:0000256" key="14">
    <source>
        <dbReference type="PIRSR" id="PIRSR619791-2"/>
    </source>
</evidence>
<evidence type="ECO:0000256" key="1">
    <source>
        <dbReference type="ARBA" id="ARBA00001913"/>
    </source>
</evidence>
<keyword evidence="4 14" id="KW-0349">Heme</keyword>